<comment type="caution">
    <text evidence="1">The sequence shown here is derived from an EMBL/GenBank/DDBJ whole genome shotgun (WGS) entry which is preliminary data.</text>
</comment>
<organism evidence="1">
    <name type="scientific">marine sediment metagenome</name>
    <dbReference type="NCBI Taxonomy" id="412755"/>
    <lineage>
        <taxon>unclassified sequences</taxon>
        <taxon>metagenomes</taxon>
        <taxon>ecological metagenomes</taxon>
    </lineage>
</organism>
<evidence type="ECO:0000313" key="1">
    <source>
        <dbReference type="EMBL" id="GAG74813.1"/>
    </source>
</evidence>
<gene>
    <name evidence="1" type="ORF">S01H4_34676</name>
</gene>
<proteinExistence type="predicted"/>
<dbReference type="AlphaFoldDB" id="X1AR63"/>
<reference evidence="1" key="1">
    <citation type="journal article" date="2014" name="Front. Microbiol.">
        <title>High frequency of phylogenetically diverse reductive dehalogenase-homologous genes in deep subseafloor sedimentary metagenomes.</title>
        <authorList>
            <person name="Kawai M."/>
            <person name="Futagami T."/>
            <person name="Toyoda A."/>
            <person name="Takaki Y."/>
            <person name="Nishi S."/>
            <person name="Hori S."/>
            <person name="Arai W."/>
            <person name="Tsubouchi T."/>
            <person name="Morono Y."/>
            <person name="Uchiyama I."/>
            <person name="Ito T."/>
            <person name="Fujiyama A."/>
            <person name="Inagaki F."/>
            <person name="Takami H."/>
        </authorList>
    </citation>
    <scope>NUCLEOTIDE SEQUENCE</scope>
    <source>
        <strain evidence="1">Expedition CK06-06</strain>
    </source>
</reference>
<protein>
    <submittedName>
        <fullName evidence="1">Uncharacterized protein</fullName>
    </submittedName>
</protein>
<accession>X1AR63</accession>
<name>X1AR63_9ZZZZ</name>
<dbReference type="EMBL" id="BART01018363">
    <property type="protein sequence ID" value="GAG74813.1"/>
    <property type="molecule type" value="Genomic_DNA"/>
</dbReference>
<sequence length="51" mass="5899">MKITGNVRLKPDTNEMLREISAVRKKQLKQVNTNQDIVAELIAKAFKRECK</sequence>